<dbReference type="GO" id="GO:0005507">
    <property type="term" value="F:copper ion binding"/>
    <property type="evidence" value="ECO:0007669"/>
    <property type="project" value="TreeGrafter"/>
</dbReference>
<dbReference type="AlphaFoldDB" id="A0A917ES55"/>
<keyword evidence="3 15" id="KW-1003">Cell membrane</keyword>
<comment type="similarity">
    <text evidence="2 15">Belongs to the cation transport ATPase (P-type) (TC 3.A.3) family. Type IB subfamily.</text>
</comment>
<dbReference type="InterPro" id="IPR008250">
    <property type="entry name" value="ATPase_P-typ_transduc_dom_A_sf"/>
</dbReference>
<dbReference type="SUPFAM" id="SSF56784">
    <property type="entry name" value="HAD-like"/>
    <property type="match status" value="1"/>
</dbReference>
<sequence length="847" mass="89512">MSALPPLAIRPSAELARETTEETGTSTVTKTEQAEQLWAEEPSHLAGHARIRARIAGLHCSLCTGTIEKALCRQSGVDTVAVSLTHEQALVDYDPKLTGPEKILKTLRDIGYDLYDPRKLRPFEEEEADLVHEGKRLLAAIAASLATIALILEVSGLWSVLVPASVVILMVPVSYAIMRPAGRALATLGAVTMIAPAALAYTGRQSGWVSETAAAWLTGALALTVVLAIAPHILRMAYQAARRGILNQHVLLEIGALGGIVGGVIGLTEVFPDYPTAAFFAVTVLVANYHIFSEWLSLLVKTRSSQAVRKLLELQPDTASLVQDGTEKEVPVTQITAGDLVRIRPGDRVPVDGRVIEGYSTLDLSLVTGEPVPAERSAGGEVIGGSINGAGTLLVEATRIGSESFLAQVARHVEDSRALKPGILHLVDRVLRIYTPTVLILATLALLGWLLGSWAWAEEPDVRRAVFAGIGVLIMGYPCAMGIAAPLAIVRAAGEAADQGIIMRTGEAFQTFGQIRTIVLDKTGTLTEGKPAVREIQSHTDEADLLTTAAAAEEPSEHPLARAIVTAATIRGLTLPAVQDFHSVTGFGVTATVDGRAVLVGRPGFLVDRGIDLTPLGPAIQRLEAIGRTVVAVAADRDLLGIIALGDEIRPETVEAVQQLQAAGITPVLATGDNLPAAKHVAAQVGIEDIRAGLLPEDKADLVRELQTEGARVAMVGDGINDAPALMQSDVGIAMGSGTDIAVESADVVIVRDDLRAILTARQTSLSSYRRTKQNVALAFLFNGTGILVATTGLVYPVWAMIAMALSVTTIFINSLGGRPRLLFEAIGSVGRSREDTKPDVVDTRPT</sequence>
<dbReference type="SFLD" id="SFLDF00027">
    <property type="entry name" value="p-type_atpase"/>
    <property type="match status" value="1"/>
</dbReference>
<keyword evidence="18" id="KW-1185">Reference proteome</keyword>
<dbReference type="Gene3D" id="3.30.70.100">
    <property type="match status" value="1"/>
</dbReference>
<dbReference type="InterPro" id="IPR023299">
    <property type="entry name" value="ATPase_P-typ_cyto_dom_N"/>
</dbReference>
<protein>
    <recommendedName>
        <fullName evidence="14">Probable copper-transporting ATPase SynA</fullName>
    </recommendedName>
</protein>
<name>A0A917ES55_9MICC</name>
<feature type="transmembrane region" description="Helical" evidence="15">
    <location>
        <begin position="775"/>
        <end position="792"/>
    </location>
</feature>
<keyword evidence="11" id="KW-0186">Copper</keyword>
<dbReference type="SFLD" id="SFLDG00002">
    <property type="entry name" value="C1.7:_P-type_atpase_like"/>
    <property type="match status" value="1"/>
</dbReference>
<dbReference type="SUPFAM" id="SSF81653">
    <property type="entry name" value="Calcium ATPase, transduction domain A"/>
    <property type="match status" value="1"/>
</dbReference>
<reference evidence="17" key="1">
    <citation type="journal article" date="2014" name="Int. J. Syst. Evol. Microbiol.">
        <title>Complete genome sequence of Corynebacterium casei LMG S-19264T (=DSM 44701T), isolated from a smear-ripened cheese.</title>
        <authorList>
            <consortium name="US DOE Joint Genome Institute (JGI-PGF)"/>
            <person name="Walter F."/>
            <person name="Albersmeier A."/>
            <person name="Kalinowski J."/>
            <person name="Ruckert C."/>
        </authorList>
    </citation>
    <scope>NUCLEOTIDE SEQUENCE</scope>
    <source>
        <strain evidence="17">CGMCC 1.15388</strain>
    </source>
</reference>
<dbReference type="PRINTS" id="PR00119">
    <property type="entry name" value="CATATPASE"/>
</dbReference>
<evidence type="ECO:0000256" key="10">
    <source>
        <dbReference type="ARBA" id="ARBA00022989"/>
    </source>
</evidence>
<feature type="transmembrane region" description="Helical" evidence="15">
    <location>
        <begin position="466"/>
        <end position="490"/>
    </location>
</feature>
<dbReference type="GO" id="GO:0005524">
    <property type="term" value="F:ATP binding"/>
    <property type="evidence" value="ECO:0007669"/>
    <property type="project" value="UniProtKB-UniRule"/>
</dbReference>
<dbReference type="FunFam" id="3.30.70.100:FF:000001">
    <property type="entry name" value="ATPase copper transporting beta"/>
    <property type="match status" value="1"/>
</dbReference>
<keyword evidence="7" id="KW-0187">Copper transport</keyword>
<dbReference type="GO" id="GO:0043682">
    <property type="term" value="F:P-type divalent copper transporter activity"/>
    <property type="evidence" value="ECO:0007669"/>
    <property type="project" value="TreeGrafter"/>
</dbReference>
<keyword evidence="12 15" id="KW-0472">Membrane</keyword>
<dbReference type="PANTHER" id="PTHR43520:SF8">
    <property type="entry name" value="P-TYPE CU(+) TRANSPORTER"/>
    <property type="match status" value="1"/>
</dbReference>
<evidence type="ECO:0000256" key="14">
    <source>
        <dbReference type="ARBA" id="ARBA00069640"/>
    </source>
</evidence>
<evidence type="ECO:0000256" key="7">
    <source>
        <dbReference type="ARBA" id="ARBA00022796"/>
    </source>
</evidence>
<feature type="transmembrane region" description="Helical" evidence="15">
    <location>
        <begin position="184"/>
        <end position="201"/>
    </location>
</feature>
<evidence type="ECO:0000256" key="15">
    <source>
        <dbReference type="RuleBase" id="RU362081"/>
    </source>
</evidence>
<feature type="transmembrane region" description="Helical" evidence="15">
    <location>
        <begin position="160"/>
        <end position="177"/>
    </location>
</feature>
<dbReference type="InterPro" id="IPR006121">
    <property type="entry name" value="HMA_dom"/>
</dbReference>
<dbReference type="Gene3D" id="3.40.1110.10">
    <property type="entry name" value="Calcium-transporting ATPase, cytoplasmic domain N"/>
    <property type="match status" value="1"/>
</dbReference>
<dbReference type="SUPFAM" id="SSF55008">
    <property type="entry name" value="HMA, heavy metal-associated domain"/>
    <property type="match status" value="1"/>
</dbReference>
<dbReference type="InterPro" id="IPR059000">
    <property type="entry name" value="ATPase_P-type_domA"/>
</dbReference>
<dbReference type="Gene3D" id="2.70.150.10">
    <property type="entry name" value="Calcium-transporting ATPase, cytoplasmic transduction domain A"/>
    <property type="match status" value="1"/>
</dbReference>
<evidence type="ECO:0000256" key="1">
    <source>
        <dbReference type="ARBA" id="ARBA00004651"/>
    </source>
</evidence>
<evidence type="ECO:0000256" key="2">
    <source>
        <dbReference type="ARBA" id="ARBA00006024"/>
    </source>
</evidence>
<dbReference type="GO" id="GO:0005886">
    <property type="term" value="C:plasma membrane"/>
    <property type="evidence" value="ECO:0007669"/>
    <property type="project" value="UniProtKB-SubCell"/>
</dbReference>
<dbReference type="PROSITE" id="PS50846">
    <property type="entry name" value="HMA_2"/>
    <property type="match status" value="1"/>
</dbReference>
<dbReference type="SUPFAM" id="SSF81665">
    <property type="entry name" value="Calcium ATPase, transmembrane domain M"/>
    <property type="match status" value="1"/>
</dbReference>
<dbReference type="NCBIfam" id="TIGR01494">
    <property type="entry name" value="ATPase_P-type"/>
    <property type="match status" value="1"/>
</dbReference>
<evidence type="ECO:0000256" key="9">
    <source>
        <dbReference type="ARBA" id="ARBA00022967"/>
    </source>
</evidence>
<dbReference type="Pfam" id="PF00403">
    <property type="entry name" value="HMA"/>
    <property type="match status" value="1"/>
</dbReference>
<evidence type="ECO:0000259" key="16">
    <source>
        <dbReference type="PROSITE" id="PS50846"/>
    </source>
</evidence>
<keyword evidence="7" id="KW-0406">Ion transport</keyword>
<organism evidence="17 18">
    <name type="scientific">Nesterenkonia cremea</name>
    <dbReference type="NCBI Taxonomy" id="1882340"/>
    <lineage>
        <taxon>Bacteria</taxon>
        <taxon>Bacillati</taxon>
        <taxon>Actinomycetota</taxon>
        <taxon>Actinomycetes</taxon>
        <taxon>Micrococcales</taxon>
        <taxon>Micrococcaceae</taxon>
        <taxon>Nesterenkonia</taxon>
    </lineage>
</organism>
<evidence type="ECO:0000256" key="6">
    <source>
        <dbReference type="ARBA" id="ARBA00022741"/>
    </source>
</evidence>
<feature type="transmembrane region" description="Helical" evidence="15">
    <location>
        <begin position="277"/>
        <end position="300"/>
    </location>
</feature>
<dbReference type="InterPro" id="IPR027256">
    <property type="entry name" value="P-typ_ATPase_IB"/>
</dbReference>
<dbReference type="InterPro" id="IPR023298">
    <property type="entry name" value="ATPase_P-typ_TM_dom_sf"/>
</dbReference>
<comment type="subcellular location">
    <subcellularLocation>
        <location evidence="1">Cell membrane</location>
        <topology evidence="1">Multi-pass membrane protein</topology>
    </subcellularLocation>
</comment>
<evidence type="ECO:0000256" key="11">
    <source>
        <dbReference type="ARBA" id="ARBA00023008"/>
    </source>
</evidence>
<evidence type="ECO:0000256" key="8">
    <source>
        <dbReference type="ARBA" id="ARBA00022840"/>
    </source>
</evidence>
<keyword evidence="4 15" id="KW-0812">Transmembrane</keyword>
<dbReference type="NCBIfam" id="TIGR01511">
    <property type="entry name" value="ATPase-IB1_Cu"/>
    <property type="match status" value="1"/>
</dbReference>
<dbReference type="GO" id="GO:0016887">
    <property type="term" value="F:ATP hydrolysis activity"/>
    <property type="evidence" value="ECO:0007669"/>
    <property type="project" value="InterPro"/>
</dbReference>
<feature type="transmembrane region" description="Helical" evidence="15">
    <location>
        <begin position="213"/>
        <end position="238"/>
    </location>
</feature>
<dbReference type="GO" id="GO:0055070">
    <property type="term" value="P:copper ion homeostasis"/>
    <property type="evidence" value="ECO:0007669"/>
    <property type="project" value="TreeGrafter"/>
</dbReference>
<dbReference type="InterPro" id="IPR036163">
    <property type="entry name" value="HMA_dom_sf"/>
</dbReference>
<dbReference type="FunFam" id="2.70.150.10:FF:000020">
    <property type="entry name" value="Copper-exporting P-type ATPase A"/>
    <property type="match status" value="1"/>
</dbReference>
<evidence type="ECO:0000313" key="18">
    <source>
        <dbReference type="Proteomes" id="UP000633136"/>
    </source>
</evidence>
<evidence type="ECO:0000256" key="5">
    <source>
        <dbReference type="ARBA" id="ARBA00022723"/>
    </source>
</evidence>
<evidence type="ECO:0000256" key="4">
    <source>
        <dbReference type="ARBA" id="ARBA00022692"/>
    </source>
</evidence>
<dbReference type="EMBL" id="BMIS01000023">
    <property type="protein sequence ID" value="GGE78914.1"/>
    <property type="molecule type" value="Genomic_DNA"/>
</dbReference>
<dbReference type="InterPro" id="IPR018303">
    <property type="entry name" value="ATPase_P-typ_P_site"/>
</dbReference>
<dbReference type="SFLD" id="SFLDS00003">
    <property type="entry name" value="Haloacid_Dehalogenase"/>
    <property type="match status" value="1"/>
</dbReference>
<comment type="function">
    <text evidence="13">Involved in copper transport.</text>
</comment>
<proteinExistence type="inferred from homology"/>
<keyword evidence="7" id="KW-0813">Transport</keyword>
<dbReference type="Proteomes" id="UP000633136">
    <property type="component" value="Unassembled WGS sequence"/>
</dbReference>
<comment type="caution">
    <text evidence="17">The sequence shown here is derived from an EMBL/GenBank/DDBJ whole genome shotgun (WGS) entry which is preliminary data.</text>
</comment>
<keyword evidence="10 15" id="KW-1133">Transmembrane helix</keyword>
<dbReference type="InterPro" id="IPR001757">
    <property type="entry name" value="P_typ_ATPase"/>
</dbReference>
<keyword evidence="6 15" id="KW-0547">Nucleotide-binding</keyword>
<accession>A0A917ES55</accession>
<feature type="transmembrane region" description="Helical" evidence="15">
    <location>
        <begin position="250"/>
        <end position="271"/>
    </location>
</feature>
<dbReference type="InterPro" id="IPR044492">
    <property type="entry name" value="P_typ_ATPase_HD_dom"/>
</dbReference>
<dbReference type="Gene3D" id="3.40.50.1000">
    <property type="entry name" value="HAD superfamily/HAD-like"/>
    <property type="match status" value="1"/>
</dbReference>
<evidence type="ECO:0000256" key="12">
    <source>
        <dbReference type="ARBA" id="ARBA00023136"/>
    </source>
</evidence>
<feature type="transmembrane region" description="Helical" evidence="15">
    <location>
        <begin position="433"/>
        <end position="454"/>
    </location>
</feature>
<dbReference type="Pfam" id="PF00122">
    <property type="entry name" value="E1-E2_ATPase"/>
    <property type="match status" value="1"/>
</dbReference>
<dbReference type="PANTHER" id="PTHR43520">
    <property type="entry name" value="ATP7, ISOFORM B"/>
    <property type="match status" value="1"/>
</dbReference>
<keyword evidence="9" id="KW-1278">Translocase</keyword>
<dbReference type="PROSITE" id="PS00154">
    <property type="entry name" value="ATPASE_E1_E2"/>
    <property type="match status" value="1"/>
</dbReference>
<dbReference type="NCBIfam" id="TIGR01525">
    <property type="entry name" value="ATPase-IB_hvy"/>
    <property type="match status" value="1"/>
</dbReference>
<dbReference type="Pfam" id="PF00702">
    <property type="entry name" value="Hydrolase"/>
    <property type="match status" value="1"/>
</dbReference>
<keyword evidence="8 15" id="KW-0067">ATP-binding</keyword>
<evidence type="ECO:0000313" key="17">
    <source>
        <dbReference type="EMBL" id="GGE78914.1"/>
    </source>
</evidence>
<reference evidence="17" key="2">
    <citation type="submission" date="2020-09" db="EMBL/GenBank/DDBJ databases">
        <authorList>
            <person name="Sun Q."/>
            <person name="Zhou Y."/>
        </authorList>
    </citation>
    <scope>NUCLEOTIDE SEQUENCE</scope>
    <source>
        <strain evidence="17">CGMCC 1.15388</strain>
    </source>
</reference>
<dbReference type="CDD" id="cd00371">
    <property type="entry name" value="HMA"/>
    <property type="match status" value="1"/>
</dbReference>
<dbReference type="InterPro" id="IPR036412">
    <property type="entry name" value="HAD-like_sf"/>
</dbReference>
<dbReference type="InterPro" id="IPR023214">
    <property type="entry name" value="HAD_sf"/>
</dbReference>
<evidence type="ECO:0000256" key="3">
    <source>
        <dbReference type="ARBA" id="ARBA00022475"/>
    </source>
</evidence>
<feature type="domain" description="HMA" evidence="16">
    <location>
        <begin position="49"/>
        <end position="115"/>
    </location>
</feature>
<gene>
    <name evidence="17" type="ORF">GCM10011401_27790</name>
</gene>
<evidence type="ECO:0000256" key="13">
    <source>
        <dbReference type="ARBA" id="ARBA00037427"/>
    </source>
</evidence>
<keyword evidence="5 15" id="KW-0479">Metal-binding</keyword>